<sequence>MAPCTNICGQIRSLQPKVDGTLPTHDEVLEQLESHDRVPHRRDWPGNLGRWADIQERAECPVCQLVVEGIHSEQSMYGMPVENDWVGIMFIHTSSPPHAFFRVFFGYEERMRLAFVADNPDHAHTPDTARLLGDKIEHARIRMWLEACKESHPSCRVHSEPDISATRMIRVLDLELRQVVHITPDAKYVALSYVWGQLPMFKLKRDNVEFLSQTGSLDTIRKHLPRTINDAIDFVRALGLRYLWVDALCLVQDDSQDVHDGIQSMNSIYHRSYFTIVAGSGANADAGLPAVSQRFRHQAVREIRPGLRMAAQNSIDWHLRHSVYNTRGWTLQELVLPRRTVIFINNQVYFRCREANWAEELWSDKWISWLDPYDTNISRIPGINLAATSELLEVKPLWAYQKICEDYSKRRLRNDGDALRAVAGIMRQLSLPRNTGFVEGLPDSSLDMFLLFISSRGDLRRRSGFASFSWAGWEGQIMWPRENYGWFGDDGKSAYIWSSENITKWLERKCLLEWKVLAPSGDIKIINQRHIHHGVQKQDPLVALMKDFPEAFSAMRAKGSRCACGEGYTAGPHSRDALDSKPDYSGSDFGPSSAFGKPVISNPRMTSETKLTNPLTDYHMQLQLLEEQNRQAVARSRAQQRQNRKPDPVTDKLRYSESAGDDEWDSSCFGFRSTWEDMPEAERKRRRSMDPRTKRIREEAIDIPLVITLLSNLPVLT</sequence>
<dbReference type="PANTHER" id="PTHR33112:SF12">
    <property type="entry name" value="HETEROKARYON INCOMPATIBILITY DOMAIN-CONTAINING PROTEIN"/>
    <property type="match status" value="1"/>
</dbReference>
<reference evidence="3" key="2">
    <citation type="submission" date="2023-06" db="EMBL/GenBank/DDBJ databases">
        <authorList>
            <consortium name="Lawrence Berkeley National Laboratory"/>
            <person name="Haridas S."/>
            <person name="Hensen N."/>
            <person name="Bonometti L."/>
            <person name="Westerberg I."/>
            <person name="Brannstrom I.O."/>
            <person name="Guillou S."/>
            <person name="Cros-Aarteil S."/>
            <person name="Calhoun S."/>
            <person name="Kuo A."/>
            <person name="Mondo S."/>
            <person name="Pangilinan J."/>
            <person name="Riley R."/>
            <person name="Labutti K."/>
            <person name="Andreopoulos B."/>
            <person name="Lipzen A."/>
            <person name="Chen C."/>
            <person name="Yanf M."/>
            <person name="Daum C."/>
            <person name="Ng V."/>
            <person name="Clum A."/>
            <person name="Steindorff A."/>
            <person name="Ohm R."/>
            <person name="Martin F."/>
            <person name="Silar P."/>
            <person name="Natvig D."/>
            <person name="Lalanne C."/>
            <person name="Gautier V."/>
            <person name="Ament-Velasquez S.L."/>
            <person name="Kruys A."/>
            <person name="Hutchinson M.I."/>
            <person name="Powell A.J."/>
            <person name="Barry K."/>
            <person name="Miller A.N."/>
            <person name="Grigoriev I.V."/>
            <person name="Debuchy R."/>
            <person name="Gladieux P."/>
            <person name="Thoren M.H."/>
            <person name="Johannesson H."/>
        </authorList>
    </citation>
    <scope>NUCLEOTIDE SEQUENCE</scope>
    <source>
        <strain evidence="3">CBS 118394</strain>
    </source>
</reference>
<feature type="domain" description="Heterokaryon incompatibility" evidence="2">
    <location>
        <begin position="188"/>
        <end position="333"/>
    </location>
</feature>
<dbReference type="Pfam" id="PF06985">
    <property type="entry name" value="HET"/>
    <property type="match status" value="1"/>
</dbReference>
<proteinExistence type="predicted"/>
<feature type="compositionally biased region" description="Basic and acidic residues" evidence="1">
    <location>
        <begin position="573"/>
        <end position="582"/>
    </location>
</feature>
<dbReference type="PANTHER" id="PTHR33112">
    <property type="entry name" value="DOMAIN PROTEIN, PUTATIVE-RELATED"/>
    <property type="match status" value="1"/>
</dbReference>
<dbReference type="AlphaFoldDB" id="A0AAE0IPB8"/>
<feature type="region of interest" description="Disordered" evidence="1">
    <location>
        <begin position="632"/>
        <end position="664"/>
    </location>
</feature>
<reference evidence="3" key="1">
    <citation type="journal article" date="2023" name="Mol. Phylogenet. Evol.">
        <title>Genome-scale phylogeny and comparative genomics of the fungal order Sordariales.</title>
        <authorList>
            <person name="Hensen N."/>
            <person name="Bonometti L."/>
            <person name="Westerberg I."/>
            <person name="Brannstrom I.O."/>
            <person name="Guillou S."/>
            <person name="Cros-Aarteil S."/>
            <person name="Calhoun S."/>
            <person name="Haridas S."/>
            <person name="Kuo A."/>
            <person name="Mondo S."/>
            <person name="Pangilinan J."/>
            <person name="Riley R."/>
            <person name="LaButti K."/>
            <person name="Andreopoulos B."/>
            <person name="Lipzen A."/>
            <person name="Chen C."/>
            <person name="Yan M."/>
            <person name="Daum C."/>
            <person name="Ng V."/>
            <person name="Clum A."/>
            <person name="Steindorff A."/>
            <person name="Ohm R.A."/>
            <person name="Martin F."/>
            <person name="Silar P."/>
            <person name="Natvig D.O."/>
            <person name="Lalanne C."/>
            <person name="Gautier V."/>
            <person name="Ament-Velasquez S.L."/>
            <person name="Kruys A."/>
            <person name="Hutchinson M.I."/>
            <person name="Powell A.J."/>
            <person name="Barry K."/>
            <person name="Miller A.N."/>
            <person name="Grigoriev I.V."/>
            <person name="Debuchy R."/>
            <person name="Gladieux P."/>
            <person name="Hiltunen Thoren M."/>
            <person name="Johannesson H."/>
        </authorList>
    </citation>
    <scope>NUCLEOTIDE SEQUENCE</scope>
    <source>
        <strain evidence="3">CBS 118394</strain>
    </source>
</reference>
<protein>
    <submittedName>
        <fullName evidence="3">Heterokaryon incompatibility protein-domain-containing protein</fullName>
    </submittedName>
</protein>
<evidence type="ECO:0000259" key="2">
    <source>
        <dbReference type="Pfam" id="PF06985"/>
    </source>
</evidence>
<evidence type="ECO:0000313" key="3">
    <source>
        <dbReference type="EMBL" id="KAK3328749.1"/>
    </source>
</evidence>
<feature type="region of interest" description="Disordered" evidence="1">
    <location>
        <begin position="571"/>
        <end position="610"/>
    </location>
</feature>
<name>A0AAE0IPB8_9PEZI</name>
<organism evidence="3 4">
    <name type="scientific">Apodospora peruviana</name>
    <dbReference type="NCBI Taxonomy" id="516989"/>
    <lineage>
        <taxon>Eukaryota</taxon>
        <taxon>Fungi</taxon>
        <taxon>Dikarya</taxon>
        <taxon>Ascomycota</taxon>
        <taxon>Pezizomycotina</taxon>
        <taxon>Sordariomycetes</taxon>
        <taxon>Sordariomycetidae</taxon>
        <taxon>Sordariales</taxon>
        <taxon>Lasiosphaeriaceae</taxon>
        <taxon>Apodospora</taxon>
    </lineage>
</organism>
<keyword evidence="4" id="KW-1185">Reference proteome</keyword>
<dbReference type="EMBL" id="JAUEDM010000001">
    <property type="protein sequence ID" value="KAK3328749.1"/>
    <property type="molecule type" value="Genomic_DNA"/>
</dbReference>
<evidence type="ECO:0000256" key="1">
    <source>
        <dbReference type="SAM" id="MobiDB-lite"/>
    </source>
</evidence>
<feature type="compositionally biased region" description="Low complexity" evidence="1">
    <location>
        <begin position="632"/>
        <end position="641"/>
    </location>
</feature>
<feature type="compositionally biased region" description="Basic and acidic residues" evidence="1">
    <location>
        <begin position="644"/>
        <end position="655"/>
    </location>
</feature>
<dbReference type="InterPro" id="IPR010730">
    <property type="entry name" value="HET"/>
</dbReference>
<gene>
    <name evidence="3" type="ORF">B0H66DRAFT_932</name>
</gene>
<evidence type="ECO:0000313" key="4">
    <source>
        <dbReference type="Proteomes" id="UP001283341"/>
    </source>
</evidence>
<accession>A0AAE0IPB8</accession>
<comment type="caution">
    <text evidence="3">The sequence shown here is derived from an EMBL/GenBank/DDBJ whole genome shotgun (WGS) entry which is preliminary data.</text>
</comment>
<dbReference type="Proteomes" id="UP001283341">
    <property type="component" value="Unassembled WGS sequence"/>
</dbReference>